<evidence type="ECO:0000313" key="2">
    <source>
        <dbReference type="EMBL" id="BAL76011.1"/>
    </source>
</evidence>
<accession>A0AAI8MCT9</accession>
<evidence type="ECO:0000259" key="1">
    <source>
        <dbReference type="Pfam" id="PF22262"/>
    </source>
</evidence>
<reference evidence="2 3" key="1">
    <citation type="journal article" date="2012" name="Microbes Environ.">
        <title>Complete genome sequence of Bradyrhizobium sp. S23321: insights into symbiosis evolution in soil oligotrophs.</title>
        <authorList>
            <person name="Okubo T."/>
            <person name="Tsukui T."/>
            <person name="Maita H."/>
            <person name="Okamoto S."/>
            <person name="Oshima K."/>
            <person name="Fujisawa T."/>
            <person name="Saito A."/>
            <person name="Futamata H."/>
            <person name="Hattori R."/>
            <person name="Shimomura Y."/>
            <person name="Haruta S."/>
            <person name="Morimoto S."/>
            <person name="Wang Y."/>
            <person name="Sakai Y."/>
            <person name="Hattori M."/>
            <person name="Aizawa S."/>
            <person name="Nagashima K.V.P."/>
            <person name="Masuda S."/>
            <person name="Hattori T."/>
            <person name="Yamashita A."/>
            <person name="Bao Z."/>
            <person name="Hayatsu M."/>
            <person name="Kajiya-Kanegae H."/>
            <person name="Yoshinaga I."/>
            <person name="Sakamoto K."/>
            <person name="Toyota K."/>
            <person name="Nakao M."/>
            <person name="Kohara M."/>
            <person name="Anda M."/>
            <person name="Niwa R."/>
            <person name="Jung-Hwan P."/>
            <person name="Sameshima-Saito R."/>
            <person name="Tokuda S."/>
            <person name="Yamamoto S."/>
            <person name="Yamamoto S."/>
            <person name="Yokoyama T."/>
            <person name="Akutsu T."/>
            <person name="Nakamura Y."/>
            <person name="Nakahira-Yanaka Y."/>
            <person name="Takada Hoshino Y."/>
            <person name="Hirakawa H."/>
            <person name="Mitsui H."/>
            <person name="Terasawa K."/>
            <person name="Itakura M."/>
            <person name="Sato S."/>
            <person name="Ikeda-Ohtsubo W."/>
            <person name="Sakakura N."/>
            <person name="Kaminuma E."/>
            <person name="Minamisawa K."/>
        </authorList>
    </citation>
    <scope>NUCLEOTIDE SEQUENCE [LARGE SCALE GENOMIC DNA]</scope>
    <source>
        <strain evidence="2 3">S23321</strain>
    </source>
</reference>
<dbReference type="AlphaFoldDB" id="A0AAI8MCT9"/>
<dbReference type="Pfam" id="PF22262">
    <property type="entry name" value="DUF6950"/>
    <property type="match status" value="1"/>
</dbReference>
<protein>
    <recommendedName>
        <fullName evidence="1">DUF6950 domain-containing protein</fullName>
    </recommendedName>
</protein>
<evidence type="ECO:0000313" key="3">
    <source>
        <dbReference type="Proteomes" id="UP000007886"/>
    </source>
</evidence>
<gene>
    <name evidence="2" type="ORF">S23_27990</name>
</gene>
<dbReference type="KEGG" id="brs:S23_27990"/>
<feature type="domain" description="DUF6950" evidence="1">
    <location>
        <begin position="2"/>
        <end position="136"/>
    </location>
</feature>
<proteinExistence type="predicted"/>
<dbReference type="EMBL" id="AP012279">
    <property type="protein sequence ID" value="BAL76011.1"/>
    <property type="molecule type" value="Genomic_DNA"/>
</dbReference>
<organism evidence="2 3">
    <name type="scientific">Bradyrhizobium cosmicum</name>
    <dbReference type="NCBI Taxonomy" id="1404864"/>
    <lineage>
        <taxon>Bacteria</taxon>
        <taxon>Pseudomonadati</taxon>
        <taxon>Pseudomonadota</taxon>
        <taxon>Alphaproteobacteria</taxon>
        <taxon>Hyphomicrobiales</taxon>
        <taxon>Nitrobacteraceae</taxon>
        <taxon>Bradyrhizobium</taxon>
    </lineage>
</organism>
<dbReference type="RefSeq" id="WP_015685331.1">
    <property type="nucleotide sequence ID" value="NC_017082.1"/>
</dbReference>
<sequence length="139" mass="14999">MHLADYLDEVAGRDCGYGRLDCAILMADWLVRCGWPDPMADRRGTYGTERAYRAAIRSEGGIVASCRRRFAMLGLAETTTPRAGDVTLVLTPFGMRAGRPLCRPTGGISDGEFVSVLAWPRGVVAAPLPIVVAWSVSRG</sequence>
<keyword evidence="3" id="KW-1185">Reference proteome</keyword>
<dbReference type="Proteomes" id="UP000007886">
    <property type="component" value="Chromosome"/>
</dbReference>
<name>A0AAI8MCT9_9BRAD</name>
<dbReference type="InterPro" id="IPR053802">
    <property type="entry name" value="DUF6950"/>
</dbReference>